<dbReference type="InterPro" id="IPR050570">
    <property type="entry name" value="Cell_wall_metabolism_enzyme"/>
</dbReference>
<gene>
    <name evidence="10" type="ORF">ACFQ4O_07220</name>
</gene>
<dbReference type="Proteomes" id="UP001597171">
    <property type="component" value="Unassembled WGS sequence"/>
</dbReference>
<dbReference type="Gene3D" id="3.10.450.350">
    <property type="match status" value="1"/>
</dbReference>
<evidence type="ECO:0000256" key="4">
    <source>
        <dbReference type="ARBA" id="ARBA00022801"/>
    </source>
</evidence>
<keyword evidence="6" id="KW-0482">Metalloprotease</keyword>
<evidence type="ECO:0000256" key="5">
    <source>
        <dbReference type="ARBA" id="ARBA00022833"/>
    </source>
</evidence>
<dbReference type="PANTHER" id="PTHR21666:SF288">
    <property type="entry name" value="CELL DIVISION PROTEIN YTFB"/>
    <property type="match status" value="1"/>
</dbReference>
<keyword evidence="8" id="KW-0812">Transmembrane</keyword>
<keyword evidence="8" id="KW-1133">Transmembrane helix</keyword>
<dbReference type="InterPro" id="IPR016047">
    <property type="entry name" value="M23ase_b-sheet_dom"/>
</dbReference>
<keyword evidence="11" id="KW-1185">Reference proteome</keyword>
<dbReference type="Pfam" id="PF01551">
    <property type="entry name" value="Peptidase_M23"/>
    <property type="match status" value="1"/>
</dbReference>
<feature type="region of interest" description="Disordered" evidence="7">
    <location>
        <begin position="1"/>
        <end position="38"/>
    </location>
</feature>
<dbReference type="GO" id="GO:0016787">
    <property type="term" value="F:hydrolase activity"/>
    <property type="evidence" value="ECO:0007669"/>
    <property type="project" value="UniProtKB-KW"/>
</dbReference>
<keyword evidence="2" id="KW-0645">Protease</keyword>
<feature type="domain" description="M23ase beta-sheet core" evidence="9">
    <location>
        <begin position="523"/>
        <end position="620"/>
    </location>
</feature>
<dbReference type="InterPro" id="IPR011055">
    <property type="entry name" value="Dup_hybrid_motif"/>
</dbReference>
<dbReference type="SUPFAM" id="SSF51261">
    <property type="entry name" value="Duplicated hybrid motif"/>
    <property type="match status" value="1"/>
</dbReference>
<name>A0ABW3Z6E5_9HYPH</name>
<evidence type="ECO:0000313" key="10">
    <source>
        <dbReference type="EMBL" id="MFD1331791.1"/>
    </source>
</evidence>
<dbReference type="EC" id="3.4.24.-" evidence="10"/>
<comment type="caution">
    <text evidence="10">The sequence shown here is derived from an EMBL/GenBank/DDBJ whole genome shotgun (WGS) entry which is preliminary data.</text>
</comment>
<keyword evidence="4 10" id="KW-0378">Hydrolase</keyword>
<dbReference type="PANTHER" id="PTHR21666">
    <property type="entry name" value="PEPTIDASE-RELATED"/>
    <property type="match status" value="1"/>
</dbReference>
<feature type="transmembrane region" description="Helical" evidence="8">
    <location>
        <begin position="44"/>
        <end position="64"/>
    </location>
</feature>
<evidence type="ECO:0000256" key="3">
    <source>
        <dbReference type="ARBA" id="ARBA00022723"/>
    </source>
</evidence>
<proteinExistence type="predicted"/>
<reference evidence="11" key="1">
    <citation type="journal article" date="2019" name="Int. J. Syst. Evol. Microbiol.">
        <title>The Global Catalogue of Microorganisms (GCM) 10K type strain sequencing project: providing services to taxonomists for standard genome sequencing and annotation.</title>
        <authorList>
            <consortium name="The Broad Institute Genomics Platform"/>
            <consortium name="The Broad Institute Genome Sequencing Center for Infectious Disease"/>
            <person name="Wu L."/>
            <person name="Ma J."/>
        </authorList>
    </citation>
    <scope>NUCLEOTIDE SEQUENCE [LARGE SCALE GENOMIC DNA]</scope>
    <source>
        <strain evidence="11">CCUG 61696</strain>
    </source>
</reference>
<dbReference type="Gene3D" id="2.70.70.10">
    <property type="entry name" value="Glucose Permease (Domain IIA)"/>
    <property type="match status" value="1"/>
</dbReference>
<evidence type="ECO:0000259" key="9">
    <source>
        <dbReference type="Pfam" id="PF01551"/>
    </source>
</evidence>
<accession>A0ABW3Z6E5</accession>
<sequence>MSARRAHRSSPQARPPIALGAEPPLRVDGQSDGPPDPRAVSLRWFVGTVLTGMAGAGLLGGAIYSTLESEAGVIGAPRLLAALRPAPEEVGPAGFRKGDRLAPEAESVSARALIRVSASSRHGDREVVKMRPFVRVSATLAQAPTDRAGDVPAFDPLKVQQAADKNPQPQPETEGEGDLSFVVSDLSKHTIGADEGPTVPPSEVRARVREAAAFEIASRYSAATQLTPGAQSRLAYAPEPNAGGFPAPFGAEDGPPVANVTLVAKSATEPQTTTGPGERMIAIAADGALETTLEREAGVLPQDARAVAQRFGGRDGYGLATVKVGQKLKVLMGRSAAPGLNRLQPVRVSLFEANGDHVGSVALSDVGDYVAIADVGDLSDEPSAEELAEEAAPAGDGRMRLYNGLYEAALKNQVPPAIIDEMVRIVSYDVDFNRPVRSGDSFEVFYAADDETNGAGEVAFMALTVGGEARRFYRFTTEDDGVADYYDESGKSAKQFLMRKPMSGGVMRSGFGFRRHPVLGYSKMHTGVDWSAPTGTPIVASGNGDVEKAGWSNGYGRQVVLKHANGYESTYNHMSGIARGVSPGARVRQGQVIGYVGSTGLSTGAHLHYEVLINGRFVNPMKIKLPRGRELDGETLAGFQRERERVDGLLGRGPATAARAAVSEGG</sequence>
<evidence type="ECO:0000256" key="2">
    <source>
        <dbReference type="ARBA" id="ARBA00022670"/>
    </source>
</evidence>
<keyword evidence="8" id="KW-0472">Membrane</keyword>
<keyword evidence="3" id="KW-0479">Metal-binding</keyword>
<evidence type="ECO:0000256" key="6">
    <source>
        <dbReference type="ARBA" id="ARBA00023049"/>
    </source>
</evidence>
<evidence type="ECO:0000256" key="7">
    <source>
        <dbReference type="SAM" id="MobiDB-lite"/>
    </source>
</evidence>
<evidence type="ECO:0000256" key="1">
    <source>
        <dbReference type="ARBA" id="ARBA00001947"/>
    </source>
</evidence>
<comment type="cofactor">
    <cofactor evidence="1">
        <name>Zn(2+)</name>
        <dbReference type="ChEBI" id="CHEBI:29105"/>
    </cofactor>
</comment>
<evidence type="ECO:0000256" key="8">
    <source>
        <dbReference type="SAM" id="Phobius"/>
    </source>
</evidence>
<organism evidence="10 11">
    <name type="scientific">Methylopila musalis</name>
    <dbReference type="NCBI Taxonomy" id="1134781"/>
    <lineage>
        <taxon>Bacteria</taxon>
        <taxon>Pseudomonadati</taxon>
        <taxon>Pseudomonadota</taxon>
        <taxon>Alphaproteobacteria</taxon>
        <taxon>Hyphomicrobiales</taxon>
        <taxon>Methylopilaceae</taxon>
        <taxon>Methylopila</taxon>
    </lineage>
</organism>
<protein>
    <submittedName>
        <fullName evidence="10">M23 family metallopeptidase</fullName>
        <ecNumber evidence="10">3.4.24.-</ecNumber>
    </submittedName>
</protein>
<dbReference type="EMBL" id="JBHTMX010000042">
    <property type="protein sequence ID" value="MFD1331791.1"/>
    <property type="molecule type" value="Genomic_DNA"/>
</dbReference>
<dbReference type="CDD" id="cd12797">
    <property type="entry name" value="M23_peptidase"/>
    <property type="match status" value="1"/>
</dbReference>
<evidence type="ECO:0000313" key="11">
    <source>
        <dbReference type="Proteomes" id="UP001597171"/>
    </source>
</evidence>
<dbReference type="RefSeq" id="WP_378775018.1">
    <property type="nucleotide sequence ID" value="NZ_JBHTMX010000042.1"/>
</dbReference>
<keyword evidence="5" id="KW-0862">Zinc</keyword>